<comment type="caution">
    <text evidence="1">The sequence shown here is derived from an EMBL/GenBank/DDBJ whole genome shotgun (WGS) entry which is preliminary data.</text>
</comment>
<proteinExistence type="predicted"/>
<dbReference type="Proteomes" id="UP000785679">
    <property type="component" value="Unassembled WGS sequence"/>
</dbReference>
<evidence type="ECO:0000313" key="1">
    <source>
        <dbReference type="EMBL" id="TNV83200.1"/>
    </source>
</evidence>
<dbReference type="EMBL" id="RRYP01004067">
    <property type="protein sequence ID" value="TNV83200.1"/>
    <property type="molecule type" value="Genomic_DNA"/>
</dbReference>
<gene>
    <name evidence="1" type="ORF">FGO68_gene4139</name>
</gene>
<dbReference type="AlphaFoldDB" id="A0A8J8NZL9"/>
<evidence type="ECO:0000313" key="2">
    <source>
        <dbReference type="Proteomes" id="UP000785679"/>
    </source>
</evidence>
<protein>
    <submittedName>
        <fullName evidence="1">Uncharacterized protein</fullName>
    </submittedName>
</protein>
<name>A0A8J8NZL9_HALGN</name>
<organism evidence="1 2">
    <name type="scientific">Halteria grandinella</name>
    <dbReference type="NCBI Taxonomy" id="5974"/>
    <lineage>
        <taxon>Eukaryota</taxon>
        <taxon>Sar</taxon>
        <taxon>Alveolata</taxon>
        <taxon>Ciliophora</taxon>
        <taxon>Intramacronucleata</taxon>
        <taxon>Spirotrichea</taxon>
        <taxon>Stichotrichia</taxon>
        <taxon>Sporadotrichida</taxon>
        <taxon>Halteriidae</taxon>
        <taxon>Halteria</taxon>
    </lineage>
</organism>
<keyword evidence="2" id="KW-1185">Reference proteome</keyword>
<accession>A0A8J8NZL9</accession>
<sequence>MFFDSLDKIDDLPQSLTILSSNNVITFDRAKQILNKNPFIKELRIGAQAHQAVQLLGKFKQAKLNFFYIRKEFFSFKHCYAYLHPECKQFGIPGSEPDHVLYELLFNRIDDKLKMLQPYLTAIGRYDNENIKSLANAPPELMEQLSTFKEFENCLRQAKLEQTNQFDLVFNDQIALSTDYEYLRIIVSAYDEVFNLGADIDKTVTILKGMTQKQRKTIKRDRFFHHCRHNWVYPIMNEDYRQN</sequence>
<reference evidence="1" key="1">
    <citation type="submission" date="2019-06" db="EMBL/GenBank/DDBJ databases">
        <authorList>
            <person name="Zheng W."/>
        </authorList>
    </citation>
    <scope>NUCLEOTIDE SEQUENCE</scope>
    <source>
        <strain evidence="1">QDHG01</strain>
    </source>
</reference>